<dbReference type="PROSITE" id="PS51257">
    <property type="entry name" value="PROKAR_LIPOPROTEIN"/>
    <property type="match status" value="1"/>
</dbReference>
<evidence type="ECO:0000313" key="4">
    <source>
        <dbReference type="Proteomes" id="UP001139365"/>
    </source>
</evidence>
<sequence length="52" mass="5219">MKNRIILSVLLALTLAFLQSCSGEGHGGETGSGKTDAVTGTTGGKLILDNDG</sequence>
<evidence type="ECO:0000313" key="3">
    <source>
        <dbReference type="EMBL" id="MCI5755511.1"/>
    </source>
</evidence>
<proteinExistence type="predicted"/>
<feature type="signal peptide" evidence="2">
    <location>
        <begin position="1"/>
        <end position="22"/>
    </location>
</feature>
<dbReference type="EMBL" id="JALEMU010000068">
    <property type="protein sequence ID" value="MCI5755511.1"/>
    <property type="molecule type" value="Genomic_DNA"/>
</dbReference>
<dbReference type="Proteomes" id="UP001139365">
    <property type="component" value="Unassembled WGS sequence"/>
</dbReference>
<evidence type="ECO:0000256" key="2">
    <source>
        <dbReference type="SAM" id="SignalP"/>
    </source>
</evidence>
<evidence type="ECO:0000256" key="1">
    <source>
        <dbReference type="SAM" id="MobiDB-lite"/>
    </source>
</evidence>
<feature type="chain" id="PRO_5042164528" evidence="2">
    <location>
        <begin position="23"/>
        <end position="52"/>
    </location>
</feature>
<accession>A0AAE3FFR2</accession>
<reference evidence="3 4" key="1">
    <citation type="submission" date="2022-03" db="EMBL/GenBank/DDBJ databases">
        <title>Metagenome-assembled genomes from swine fecal metagenomes.</title>
        <authorList>
            <person name="Holman D.B."/>
            <person name="Kommadath A."/>
        </authorList>
    </citation>
    <scope>NUCLEOTIDE SEQUENCE [LARGE SCALE GENOMIC DNA]</scope>
    <source>
        <strain evidence="3">SUG147</strain>
    </source>
</reference>
<protein>
    <submittedName>
        <fullName evidence="3">Uncharacterized protein</fullName>
    </submittedName>
</protein>
<name>A0AAE3FFR2_9BACT</name>
<keyword evidence="2" id="KW-0732">Signal</keyword>
<comment type="caution">
    <text evidence="3">The sequence shown here is derived from an EMBL/GenBank/DDBJ whole genome shotgun (WGS) entry which is preliminary data.</text>
</comment>
<feature type="region of interest" description="Disordered" evidence="1">
    <location>
        <begin position="24"/>
        <end position="52"/>
    </location>
</feature>
<organism evidence="3 4">
    <name type="scientific">Candidatus Colimorpha enterica</name>
    <dbReference type="NCBI Taxonomy" id="3083063"/>
    <lineage>
        <taxon>Bacteria</taxon>
        <taxon>Pseudomonadati</taxon>
        <taxon>Bacteroidota</taxon>
        <taxon>Bacteroidia</taxon>
        <taxon>Bacteroidales</taxon>
        <taxon>Candidatus Colimorpha</taxon>
    </lineage>
</organism>
<gene>
    <name evidence="3" type="ORF">MR241_04380</name>
</gene>
<dbReference type="AlphaFoldDB" id="A0AAE3FFR2"/>